<accession>A0A8S0T8B9</accession>
<organism evidence="2 3">
    <name type="scientific">Olea europaea subsp. europaea</name>
    <dbReference type="NCBI Taxonomy" id="158383"/>
    <lineage>
        <taxon>Eukaryota</taxon>
        <taxon>Viridiplantae</taxon>
        <taxon>Streptophyta</taxon>
        <taxon>Embryophyta</taxon>
        <taxon>Tracheophyta</taxon>
        <taxon>Spermatophyta</taxon>
        <taxon>Magnoliopsida</taxon>
        <taxon>eudicotyledons</taxon>
        <taxon>Gunneridae</taxon>
        <taxon>Pentapetalae</taxon>
        <taxon>asterids</taxon>
        <taxon>lamiids</taxon>
        <taxon>Lamiales</taxon>
        <taxon>Oleaceae</taxon>
        <taxon>Oleeae</taxon>
        <taxon>Olea</taxon>
    </lineage>
</organism>
<dbReference type="EMBL" id="CACTIH010005737">
    <property type="protein sequence ID" value="CAA3001141.1"/>
    <property type="molecule type" value="Genomic_DNA"/>
</dbReference>
<dbReference type="Gramene" id="OE9A117071T1">
    <property type="protein sequence ID" value="OE9A117071C1"/>
    <property type="gene ID" value="OE9A117071"/>
</dbReference>
<evidence type="ECO:0000313" key="2">
    <source>
        <dbReference type="EMBL" id="CAA3001141.1"/>
    </source>
</evidence>
<sequence length="205" mass="22085">MHVCLHTSSVITSETYLYVALPNMFNLHPAARIPTPSELSTPTVESLFFSTVSVACVFQHQPSVSTDVHRQSVDIDKTHGCAPTFPGELLVETEDLPEGADIAPCPDAEHEPLPTPMYDQEDGAATEPSDVAAVSDAEIDGCKVTDGEGVVATVPIPAADVPILAPVPERRGRVSTMRRRSARLRRLASATRTPYTRGRGKTLKK</sequence>
<comment type="caution">
    <text evidence="2">The sequence shown here is derived from an EMBL/GenBank/DDBJ whole genome shotgun (WGS) entry which is preliminary data.</text>
</comment>
<feature type="compositionally biased region" description="Basic residues" evidence="1">
    <location>
        <begin position="176"/>
        <end position="186"/>
    </location>
</feature>
<protein>
    <submittedName>
        <fullName evidence="2">Uncharacterized protein</fullName>
    </submittedName>
</protein>
<keyword evidence="3" id="KW-1185">Reference proteome</keyword>
<dbReference type="AlphaFoldDB" id="A0A8S0T8B9"/>
<evidence type="ECO:0000256" key="1">
    <source>
        <dbReference type="SAM" id="MobiDB-lite"/>
    </source>
</evidence>
<reference evidence="2 3" key="1">
    <citation type="submission" date="2019-12" db="EMBL/GenBank/DDBJ databases">
        <authorList>
            <person name="Alioto T."/>
            <person name="Alioto T."/>
            <person name="Gomez Garrido J."/>
        </authorList>
    </citation>
    <scope>NUCLEOTIDE SEQUENCE [LARGE SCALE GENOMIC DNA]</scope>
</reference>
<dbReference type="Proteomes" id="UP000594638">
    <property type="component" value="Unassembled WGS sequence"/>
</dbReference>
<proteinExistence type="predicted"/>
<evidence type="ECO:0000313" key="3">
    <source>
        <dbReference type="Proteomes" id="UP000594638"/>
    </source>
</evidence>
<gene>
    <name evidence="2" type="ORF">OLEA9_A117071</name>
</gene>
<feature type="region of interest" description="Disordered" evidence="1">
    <location>
        <begin position="172"/>
        <end position="205"/>
    </location>
</feature>
<name>A0A8S0T8B9_OLEEU</name>